<feature type="region of interest" description="Disordered" evidence="1">
    <location>
        <begin position="92"/>
        <end position="138"/>
    </location>
</feature>
<reference evidence="2" key="1">
    <citation type="submission" date="2021-11" db="EMBL/GenBank/DDBJ databases">
        <authorList>
            <consortium name="Genoscope - CEA"/>
            <person name="William W."/>
        </authorList>
    </citation>
    <scope>NUCLEOTIDE SEQUENCE</scope>
</reference>
<dbReference type="EMBL" id="CAKKNE010000004">
    <property type="protein sequence ID" value="CAH0373256.1"/>
    <property type="molecule type" value="Genomic_DNA"/>
</dbReference>
<evidence type="ECO:0000313" key="2">
    <source>
        <dbReference type="EMBL" id="CAH0373256.1"/>
    </source>
</evidence>
<evidence type="ECO:0000313" key="3">
    <source>
        <dbReference type="Proteomes" id="UP000789595"/>
    </source>
</evidence>
<protein>
    <submittedName>
        <fullName evidence="2">Uncharacterized protein</fullName>
    </submittedName>
</protein>
<gene>
    <name evidence="2" type="ORF">PECAL_4P04390</name>
</gene>
<keyword evidence="3" id="KW-1185">Reference proteome</keyword>
<proteinExistence type="predicted"/>
<comment type="caution">
    <text evidence="2">The sequence shown here is derived from an EMBL/GenBank/DDBJ whole genome shotgun (WGS) entry which is preliminary data.</text>
</comment>
<feature type="region of interest" description="Disordered" evidence="1">
    <location>
        <begin position="181"/>
        <end position="211"/>
    </location>
</feature>
<dbReference type="AlphaFoldDB" id="A0A8J2X3S0"/>
<dbReference type="Proteomes" id="UP000789595">
    <property type="component" value="Unassembled WGS sequence"/>
</dbReference>
<evidence type="ECO:0000256" key="1">
    <source>
        <dbReference type="SAM" id="MobiDB-lite"/>
    </source>
</evidence>
<feature type="compositionally biased region" description="Pro residues" evidence="1">
    <location>
        <begin position="194"/>
        <end position="204"/>
    </location>
</feature>
<name>A0A8J2X3S0_9STRA</name>
<accession>A0A8J2X3S0</accession>
<sequence length="344" mass="38808">MAETHSGHIYGCFPEDKVHYAGTEGTFNDDPKTGLVVVRIGKNNKITAKRKQANKRPRDEDTAEMALRRKLARDWPGAVLERMVYENYAAVAAPEPEPPPPPETPKKRRRLPPQVEYDPWLPDYMRTGQRQGGQGGVREETRDELQVLLQQQDEILQVLGADQLPGARVLQNALLDILGKDDSDDDDVAATPPLEQPEPAPAPAPTMRKHSTKIKKVTTSTIQTQQGAFENWCKEMHNQKLLAVRVQDPKYTDDFWLAKPTGAAIVATENFIHANSDYEVGFMILPIKWYDIVSGKERTYTLLNDDVYIQANATVRLTGLKFSQHTNGRYTITEDTHERILEAI</sequence>
<organism evidence="2 3">
    <name type="scientific">Pelagomonas calceolata</name>
    <dbReference type="NCBI Taxonomy" id="35677"/>
    <lineage>
        <taxon>Eukaryota</taxon>
        <taxon>Sar</taxon>
        <taxon>Stramenopiles</taxon>
        <taxon>Ochrophyta</taxon>
        <taxon>Pelagophyceae</taxon>
        <taxon>Pelagomonadales</taxon>
        <taxon>Pelagomonadaceae</taxon>
        <taxon>Pelagomonas</taxon>
    </lineage>
</organism>